<feature type="compositionally biased region" description="Basic residues" evidence="1">
    <location>
        <begin position="61"/>
        <end position="72"/>
    </location>
</feature>
<feature type="region of interest" description="Disordered" evidence="1">
    <location>
        <begin position="18"/>
        <end position="37"/>
    </location>
</feature>
<evidence type="ECO:0000256" key="1">
    <source>
        <dbReference type="SAM" id="MobiDB-lite"/>
    </source>
</evidence>
<feature type="compositionally biased region" description="Low complexity" evidence="1">
    <location>
        <begin position="104"/>
        <end position="124"/>
    </location>
</feature>
<name>A0AAN8NX86_POLSC</name>
<gene>
    <name evidence="2" type="ORF">RUM43_006076</name>
</gene>
<comment type="caution">
    <text evidence="2">The sequence shown here is derived from an EMBL/GenBank/DDBJ whole genome shotgun (WGS) entry which is preliminary data.</text>
</comment>
<feature type="compositionally biased region" description="Polar residues" evidence="1">
    <location>
        <begin position="73"/>
        <end position="93"/>
    </location>
</feature>
<proteinExistence type="predicted"/>
<feature type="compositionally biased region" description="Low complexity" evidence="1">
    <location>
        <begin position="48"/>
        <end position="59"/>
    </location>
</feature>
<dbReference type="EMBL" id="JAWJWE010000037">
    <property type="protein sequence ID" value="KAK6625777.1"/>
    <property type="molecule type" value="Genomic_DNA"/>
</dbReference>
<feature type="region of interest" description="Disordered" evidence="1">
    <location>
        <begin position="42"/>
        <end position="124"/>
    </location>
</feature>
<protein>
    <submittedName>
        <fullName evidence="2">Uncharacterized protein</fullName>
    </submittedName>
</protein>
<feature type="compositionally biased region" description="Polar residues" evidence="1">
    <location>
        <begin position="26"/>
        <end position="37"/>
    </location>
</feature>
<evidence type="ECO:0000313" key="3">
    <source>
        <dbReference type="Proteomes" id="UP001372834"/>
    </source>
</evidence>
<reference evidence="2 3" key="1">
    <citation type="submission" date="2023-10" db="EMBL/GenBank/DDBJ databases">
        <title>Genomes of two closely related lineages of the louse Polyplax serrata with different host specificities.</title>
        <authorList>
            <person name="Martinu J."/>
            <person name="Tarabai H."/>
            <person name="Stefka J."/>
            <person name="Hypsa V."/>
        </authorList>
    </citation>
    <scope>NUCLEOTIDE SEQUENCE [LARGE SCALE GENOMIC DNA]</scope>
    <source>
        <strain evidence="2">HR10_N</strain>
    </source>
</reference>
<accession>A0AAN8NX86</accession>
<evidence type="ECO:0000313" key="2">
    <source>
        <dbReference type="EMBL" id="KAK6625777.1"/>
    </source>
</evidence>
<sequence length="153" mass="17262">MTEVGSVQKMLTKTKKITNLEDTKPSKQQLLSKCTTNARKGRLYPAFSLSGSEGEAESSPFHHRSLQRRRNNQHTYQEPSYHQGNHVDQQHTYQQPFCSPPPSQQQQNQIGYSDNSTSDNASDATLTDSELVLARDSTLVVRNGEFRDVIPEP</sequence>
<dbReference type="AlphaFoldDB" id="A0AAN8NX86"/>
<organism evidence="2 3">
    <name type="scientific">Polyplax serrata</name>
    <name type="common">Common mouse louse</name>
    <dbReference type="NCBI Taxonomy" id="468196"/>
    <lineage>
        <taxon>Eukaryota</taxon>
        <taxon>Metazoa</taxon>
        <taxon>Ecdysozoa</taxon>
        <taxon>Arthropoda</taxon>
        <taxon>Hexapoda</taxon>
        <taxon>Insecta</taxon>
        <taxon>Pterygota</taxon>
        <taxon>Neoptera</taxon>
        <taxon>Paraneoptera</taxon>
        <taxon>Psocodea</taxon>
        <taxon>Troctomorpha</taxon>
        <taxon>Phthiraptera</taxon>
        <taxon>Anoplura</taxon>
        <taxon>Polyplacidae</taxon>
        <taxon>Polyplax</taxon>
    </lineage>
</organism>
<dbReference type="Proteomes" id="UP001372834">
    <property type="component" value="Unassembled WGS sequence"/>
</dbReference>